<comment type="function">
    <text evidence="6">Recruits TFIIH to the initiation complex and stimulates the RNA polymerase II C-terminal domain kinase and DNA-dependent ATPase activities of TFIIH. Both TFIIH and TFIIE are required for promoter clearance by RNA polymerase.</text>
</comment>
<reference evidence="8" key="1">
    <citation type="journal article" date="2020" name="Stud. Mycol.">
        <title>101 Dothideomycetes genomes: a test case for predicting lifestyles and emergence of pathogens.</title>
        <authorList>
            <person name="Haridas S."/>
            <person name="Albert R."/>
            <person name="Binder M."/>
            <person name="Bloem J."/>
            <person name="Labutti K."/>
            <person name="Salamov A."/>
            <person name="Andreopoulos B."/>
            <person name="Baker S."/>
            <person name="Barry K."/>
            <person name="Bills G."/>
            <person name="Bluhm B."/>
            <person name="Cannon C."/>
            <person name="Castanera R."/>
            <person name="Culley D."/>
            <person name="Daum C."/>
            <person name="Ezra D."/>
            <person name="Gonzalez J."/>
            <person name="Henrissat B."/>
            <person name="Kuo A."/>
            <person name="Liang C."/>
            <person name="Lipzen A."/>
            <person name="Lutzoni F."/>
            <person name="Magnuson J."/>
            <person name="Mondo S."/>
            <person name="Nolan M."/>
            <person name="Ohm R."/>
            <person name="Pangilinan J."/>
            <person name="Park H.-J."/>
            <person name="Ramirez L."/>
            <person name="Alfaro M."/>
            <person name="Sun H."/>
            <person name="Tritt A."/>
            <person name="Yoshinaga Y."/>
            <person name="Zwiers L.-H."/>
            <person name="Turgeon B."/>
            <person name="Goodwin S."/>
            <person name="Spatafora J."/>
            <person name="Crous P."/>
            <person name="Grigoriev I."/>
        </authorList>
    </citation>
    <scope>NUCLEOTIDE SEQUENCE</scope>
    <source>
        <strain evidence="8">CBS 116435</strain>
    </source>
</reference>
<proteinExistence type="predicted"/>
<name>A0A9P4Q5V3_9PEZI</name>
<comment type="subcellular location">
    <subcellularLocation>
        <location evidence="1">Nucleus</location>
    </subcellularLocation>
</comment>
<evidence type="ECO:0000256" key="1">
    <source>
        <dbReference type="ARBA" id="ARBA00004123"/>
    </source>
</evidence>
<evidence type="ECO:0000313" key="8">
    <source>
        <dbReference type="EMBL" id="KAF2720354.1"/>
    </source>
</evidence>
<dbReference type="GO" id="GO:0001097">
    <property type="term" value="F:TFIIH-class transcription factor complex binding"/>
    <property type="evidence" value="ECO:0007669"/>
    <property type="project" value="TreeGrafter"/>
</dbReference>
<dbReference type="GO" id="GO:0005673">
    <property type="term" value="C:transcription factor TFIIE complex"/>
    <property type="evidence" value="ECO:0007669"/>
    <property type="project" value="InterPro"/>
</dbReference>
<dbReference type="PROSITE" id="PS51351">
    <property type="entry name" value="TFIIE_BETA_C"/>
    <property type="match status" value="1"/>
</dbReference>
<sequence length="234" mass="26719">MSLASTYKGAHSGTQLMTQVVYAIEYLKEKRTPVTVQHLIDYLNIPHDSKSHIPRIETALRGHERVQMLSKSESGLGKEAFKYRPLHPVTNTDELKTYLAIWNSAQGISVKELKDGWPDCTATIDEMEKAGELLVTRYKKDNTPAKIWPDRPEWHAKVDDDFLTSWTRFKLPINESDVRGELEKSGITPTSQVKFIERKLGNTRKEKRKINRRGGKTTNSHMAGILKDYGARRA</sequence>
<dbReference type="Pfam" id="PF18121">
    <property type="entry name" value="TFA2_Winged_2"/>
    <property type="match status" value="1"/>
</dbReference>
<accession>A0A9P4Q5V3</accession>
<evidence type="ECO:0000256" key="4">
    <source>
        <dbReference type="ARBA" id="ARBA00023163"/>
    </source>
</evidence>
<comment type="caution">
    <text evidence="8">The sequence shown here is derived from an EMBL/GenBank/DDBJ whole genome shotgun (WGS) entry which is preliminary data.</text>
</comment>
<dbReference type="PIRSF" id="PIRSF016398">
    <property type="entry name" value="TFIIE-beta"/>
    <property type="match status" value="1"/>
</dbReference>
<protein>
    <recommendedName>
        <fullName evidence="7">TFIIE beta domain-containing protein</fullName>
    </recommendedName>
</protein>
<dbReference type="Proteomes" id="UP000799441">
    <property type="component" value="Unassembled WGS sequence"/>
</dbReference>
<dbReference type="EMBL" id="MU003800">
    <property type="protein sequence ID" value="KAF2720354.1"/>
    <property type="molecule type" value="Genomic_DNA"/>
</dbReference>
<dbReference type="InterPro" id="IPR016656">
    <property type="entry name" value="TFIIE-bsu"/>
</dbReference>
<dbReference type="Pfam" id="PF02186">
    <property type="entry name" value="TFIIE_beta"/>
    <property type="match status" value="1"/>
</dbReference>
<evidence type="ECO:0000256" key="5">
    <source>
        <dbReference type="ARBA" id="ARBA00023242"/>
    </source>
</evidence>
<gene>
    <name evidence="8" type="ORF">K431DRAFT_285844</name>
</gene>
<dbReference type="GO" id="GO:0003677">
    <property type="term" value="F:DNA binding"/>
    <property type="evidence" value="ECO:0007669"/>
    <property type="project" value="UniProtKB-KW"/>
</dbReference>
<keyword evidence="3" id="KW-0238">DNA-binding</keyword>
<dbReference type="InterPro" id="IPR040501">
    <property type="entry name" value="TFA2_Winged_2"/>
</dbReference>
<dbReference type="OrthoDB" id="5323195at2759"/>
<dbReference type="GO" id="GO:0006367">
    <property type="term" value="P:transcription initiation at RNA polymerase II promoter"/>
    <property type="evidence" value="ECO:0007669"/>
    <property type="project" value="InterPro"/>
</dbReference>
<keyword evidence="9" id="KW-1185">Reference proteome</keyword>
<evidence type="ECO:0000256" key="6">
    <source>
        <dbReference type="ARBA" id="ARBA00025581"/>
    </source>
</evidence>
<evidence type="ECO:0000313" key="9">
    <source>
        <dbReference type="Proteomes" id="UP000799441"/>
    </source>
</evidence>
<keyword evidence="2" id="KW-0805">Transcription regulation</keyword>
<keyword evidence="4" id="KW-0804">Transcription</keyword>
<dbReference type="InterPro" id="IPR003166">
    <property type="entry name" value="TFIIE_bsu_DNA-bd"/>
</dbReference>
<dbReference type="PANTHER" id="PTHR12716:SF8">
    <property type="entry name" value="TRANSCRIPTION INITIATION FACTOR IIE SUBUNIT BETA"/>
    <property type="match status" value="1"/>
</dbReference>
<organism evidence="8 9">
    <name type="scientific">Polychaeton citri CBS 116435</name>
    <dbReference type="NCBI Taxonomy" id="1314669"/>
    <lineage>
        <taxon>Eukaryota</taxon>
        <taxon>Fungi</taxon>
        <taxon>Dikarya</taxon>
        <taxon>Ascomycota</taxon>
        <taxon>Pezizomycotina</taxon>
        <taxon>Dothideomycetes</taxon>
        <taxon>Dothideomycetidae</taxon>
        <taxon>Capnodiales</taxon>
        <taxon>Capnodiaceae</taxon>
        <taxon>Polychaeton</taxon>
    </lineage>
</organism>
<dbReference type="PANTHER" id="PTHR12716">
    <property type="entry name" value="TRANSCRIPTION INITIATION FACTOR IIE, BETA SUBUNIT"/>
    <property type="match status" value="1"/>
</dbReference>
<keyword evidence="5" id="KW-0539">Nucleus</keyword>
<evidence type="ECO:0000256" key="3">
    <source>
        <dbReference type="ARBA" id="ARBA00023125"/>
    </source>
</evidence>
<feature type="domain" description="TFIIE beta" evidence="7">
    <location>
        <begin position="6"/>
        <end position="90"/>
    </location>
</feature>
<evidence type="ECO:0000259" key="7">
    <source>
        <dbReference type="PROSITE" id="PS51351"/>
    </source>
</evidence>
<evidence type="ECO:0000256" key="2">
    <source>
        <dbReference type="ARBA" id="ARBA00023015"/>
    </source>
</evidence>
<dbReference type="AlphaFoldDB" id="A0A9P4Q5V3"/>